<feature type="compositionally biased region" description="Basic and acidic residues" evidence="1">
    <location>
        <begin position="8"/>
        <end position="23"/>
    </location>
</feature>
<reference evidence="3" key="1">
    <citation type="submission" date="2020-01" db="EMBL/GenBank/DDBJ databases">
        <title>Development of genomics and gene disruption for Polysphondylium violaceum indicates a role for the polyketide synthase stlB in stalk morphogenesis.</title>
        <authorList>
            <person name="Narita B."/>
            <person name="Kawabe Y."/>
            <person name="Kin K."/>
            <person name="Saito T."/>
            <person name="Gibbs R."/>
            <person name="Kuspa A."/>
            <person name="Muzny D."/>
            <person name="Queller D."/>
            <person name="Richards S."/>
            <person name="Strassman J."/>
            <person name="Sucgang R."/>
            <person name="Worley K."/>
            <person name="Schaap P."/>
        </authorList>
    </citation>
    <scope>NUCLEOTIDE SEQUENCE</scope>
    <source>
        <strain evidence="3">QSvi11</strain>
    </source>
</reference>
<dbReference type="EMBL" id="AJWJ01000035">
    <property type="protein sequence ID" value="KAF2077213.1"/>
    <property type="molecule type" value="Genomic_DNA"/>
</dbReference>
<keyword evidence="2" id="KW-1133">Transmembrane helix</keyword>
<proteinExistence type="predicted"/>
<sequence length="284" mass="31692">MTNNEESVADRFKRISENKRNRDIQQQQQKNQNVDIESNDTSNNNNENIEALKPYISQDLEKRKLELEKEIYEINSILSGTAPRSTKVSEANKAPEKHWYSDYKILNDTFNHPDYDKWKKSTSIIAFTGLVYGGATGYTDAVQYIKESIAKNVNNPMNLSSIQLNSRRTIGLMVFKNSLLYSYRLGLYSGVFLGVESILKNNVFGESILNKTMGGTAVGVITGMHVRKRGGPIAFGSSVAIGTVLGFLMGASDILLDNYIFKKEKVGNSIPVVETTPSNDQANK</sequence>
<feature type="compositionally biased region" description="Low complexity" evidence="1">
    <location>
        <begin position="24"/>
        <end position="49"/>
    </location>
</feature>
<evidence type="ECO:0000313" key="3">
    <source>
        <dbReference type="EMBL" id="KAF2077213.1"/>
    </source>
</evidence>
<keyword evidence="2" id="KW-0812">Transmembrane</keyword>
<gene>
    <name evidence="3" type="ORF">CYY_001467</name>
</gene>
<accession>A0A8J4PZS4</accession>
<keyword evidence="2" id="KW-0472">Membrane</keyword>
<evidence type="ECO:0000313" key="4">
    <source>
        <dbReference type="Proteomes" id="UP000695562"/>
    </source>
</evidence>
<dbReference type="Proteomes" id="UP000695562">
    <property type="component" value="Unassembled WGS sequence"/>
</dbReference>
<evidence type="ECO:0000256" key="2">
    <source>
        <dbReference type="SAM" id="Phobius"/>
    </source>
</evidence>
<name>A0A8J4PZS4_9MYCE</name>
<evidence type="ECO:0000256" key="1">
    <source>
        <dbReference type="SAM" id="MobiDB-lite"/>
    </source>
</evidence>
<feature type="transmembrane region" description="Helical" evidence="2">
    <location>
        <begin position="233"/>
        <end position="256"/>
    </location>
</feature>
<protein>
    <submittedName>
        <fullName evidence="3">Uncharacterized protein</fullName>
    </submittedName>
</protein>
<organism evidence="3 4">
    <name type="scientific">Polysphondylium violaceum</name>
    <dbReference type="NCBI Taxonomy" id="133409"/>
    <lineage>
        <taxon>Eukaryota</taxon>
        <taxon>Amoebozoa</taxon>
        <taxon>Evosea</taxon>
        <taxon>Eumycetozoa</taxon>
        <taxon>Dictyostelia</taxon>
        <taxon>Dictyosteliales</taxon>
        <taxon>Dictyosteliaceae</taxon>
        <taxon>Polysphondylium</taxon>
    </lineage>
</organism>
<dbReference type="OrthoDB" id="18259at2759"/>
<keyword evidence="4" id="KW-1185">Reference proteome</keyword>
<dbReference type="AlphaFoldDB" id="A0A8J4PZS4"/>
<feature type="region of interest" description="Disordered" evidence="1">
    <location>
        <begin position="1"/>
        <end position="50"/>
    </location>
</feature>
<comment type="caution">
    <text evidence="3">The sequence shown here is derived from an EMBL/GenBank/DDBJ whole genome shotgun (WGS) entry which is preliminary data.</text>
</comment>